<dbReference type="Proteomes" id="UP000008181">
    <property type="component" value="Chromosome 1"/>
</dbReference>
<dbReference type="GeneID" id="11523480"/>
<feature type="compositionally biased region" description="Low complexity" evidence="1">
    <location>
        <begin position="282"/>
        <end position="294"/>
    </location>
</feature>
<dbReference type="HOGENOM" id="CLU_861021_0_0_1"/>
<reference evidence="2 3" key="1">
    <citation type="journal article" date="2011" name="Nat. Biotechnol.">
        <title>Comparative genomic analysis of the thermophilic biomass-degrading fungi Myceliophthora thermophila and Thielavia terrestris.</title>
        <authorList>
            <person name="Berka R.M."/>
            <person name="Grigoriev I.V."/>
            <person name="Otillar R."/>
            <person name="Salamov A."/>
            <person name="Grimwood J."/>
            <person name="Reid I."/>
            <person name="Ishmael N."/>
            <person name="John T."/>
            <person name="Darmond C."/>
            <person name="Moisan M.-C."/>
            <person name="Henrissat B."/>
            <person name="Coutinho P.M."/>
            <person name="Lombard V."/>
            <person name="Natvig D.O."/>
            <person name="Lindquist E."/>
            <person name="Schmutz J."/>
            <person name="Lucas S."/>
            <person name="Harris P."/>
            <person name="Powlowski J."/>
            <person name="Bellemare A."/>
            <person name="Taylor D."/>
            <person name="Butler G."/>
            <person name="de Vries R.P."/>
            <person name="Allijn I.E."/>
            <person name="van den Brink J."/>
            <person name="Ushinsky S."/>
            <person name="Storms R."/>
            <person name="Powell A.J."/>
            <person name="Paulsen I.T."/>
            <person name="Elbourne L.D.H."/>
            <person name="Baker S.E."/>
            <person name="Magnuson J."/>
            <person name="LaBoissiere S."/>
            <person name="Clutterbuck A.J."/>
            <person name="Martinez D."/>
            <person name="Wogulis M."/>
            <person name="de Leon A.L."/>
            <person name="Rey M.W."/>
            <person name="Tsang A."/>
        </authorList>
    </citation>
    <scope>NUCLEOTIDE SEQUENCE [LARGE SCALE GENOMIC DNA]</scope>
    <source>
        <strain evidence="3">ATCC 38088 / NRRL 8126</strain>
    </source>
</reference>
<evidence type="ECO:0000313" key="3">
    <source>
        <dbReference type="Proteomes" id="UP000008181"/>
    </source>
</evidence>
<gene>
    <name evidence="2" type="ORF">THITE_2085338</name>
</gene>
<dbReference type="KEGG" id="ttt:THITE_2085338"/>
<keyword evidence="3" id="KW-1185">Reference proteome</keyword>
<evidence type="ECO:0000256" key="1">
    <source>
        <dbReference type="SAM" id="MobiDB-lite"/>
    </source>
</evidence>
<organism evidence="2 3">
    <name type="scientific">Thermothielavioides terrestris (strain ATCC 38088 / NRRL 8126)</name>
    <name type="common">Thielavia terrestris</name>
    <dbReference type="NCBI Taxonomy" id="578455"/>
    <lineage>
        <taxon>Eukaryota</taxon>
        <taxon>Fungi</taxon>
        <taxon>Dikarya</taxon>
        <taxon>Ascomycota</taxon>
        <taxon>Pezizomycotina</taxon>
        <taxon>Sordariomycetes</taxon>
        <taxon>Sordariomycetidae</taxon>
        <taxon>Sordariales</taxon>
        <taxon>Chaetomiaceae</taxon>
        <taxon>Thermothielavioides</taxon>
        <taxon>Thermothielavioides terrestris</taxon>
    </lineage>
</organism>
<feature type="compositionally biased region" description="Basic and acidic residues" evidence="1">
    <location>
        <begin position="295"/>
        <end position="323"/>
    </location>
</feature>
<dbReference type="AlphaFoldDB" id="G2QVD8"/>
<feature type="region of interest" description="Disordered" evidence="1">
    <location>
        <begin position="1"/>
        <end position="23"/>
    </location>
</feature>
<accession>G2QVD8</accession>
<sequence>MSYHRRGVMPREDQLMRQPPSNEDDNTALYREWVAEQTVVGHQFNPAKYGGESPRRFEWLVESEHFPVGFQRPQAQYLAAWRVLVRCLFQSLPSTLEVSQLPWRLFPVLPGEQAEPCRGPIGRSLGSCRRVVFSELTDDERRRPCGNWLMVAYVWSDDRDWVEGADVRRLISRDTYFRITASQLRDENWVDGSRVSPCHRRKRTARLWRYQWWETFYQATYRWDAETETWAVRRNVPEPGVDIDRWPFDLADRTTNTRHRIAALLQERQCGWLFGSEPSLPWLPSSTSLTGGPSTRDEVPHSSRRQPEEEKTEQPKEAEKFAD</sequence>
<feature type="region of interest" description="Disordered" evidence="1">
    <location>
        <begin position="282"/>
        <end position="323"/>
    </location>
</feature>
<dbReference type="OrthoDB" id="4588141at2759"/>
<dbReference type="EMBL" id="CP003009">
    <property type="protein sequence ID" value="AEO63825.1"/>
    <property type="molecule type" value="Genomic_DNA"/>
</dbReference>
<dbReference type="RefSeq" id="XP_003650161.1">
    <property type="nucleotide sequence ID" value="XM_003650113.1"/>
</dbReference>
<protein>
    <submittedName>
        <fullName evidence="2">Uncharacterized protein</fullName>
    </submittedName>
</protein>
<proteinExistence type="predicted"/>
<name>G2QVD8_THETT</name>
<evidence type="ECO:0000313" key="2">
    <source>
        <dbReference type="EMBL" id="AEO63825.1"/>
    </source>
</evidence>